<feature type="transmembrane region" description="Helical" evidence="2">
    <location>
        <begin position="6"/>
        <end position="25"/>
    </location>
</feature>
<dbReference type="InterPro" id="IPR055355">
    <property type="entry name" value="ZP-C"/>
</dbReference>
<dbReference type="GO" id="GO:0007339">
    <property type="term" value="P:binding of sperm to zona pellucida"/>
    <property type="evidence" value="ECO:0007669"/>
    <property type="project" value="UniProtKB-UniRule"/>
</dbReference>
<feature type="region of interest" description="Disordered" evidence="3">
    <location>
        <begin position="322"/>
        <end position="352"/>
    </location>
</feature>
<dbReference type="Gene3D" id="2.60.40.4100">
    <property type="entry name" value="Zona pellucida, ZP-C domain"/>
    <property type="match status" value="1"/>
</dbReference>
<keyword evidence="2" id="KW-0472">Membrane</keyword>
<evidence type="ECO:0000313" key="5">
    <source>
        <dbReference type="Ensembl" id="ENSNMLP00000028490.1"/>
    </source>
</evidence>
<feature type="domain" description="ZP" evidence="4">
    <location>
        <begin position="60"/>
        <end position="299"/>
    </location>
</feature>
<dbReference type="Proteomes" id="UP000694523">
    <property type="component" value="Unplaced"/>
</dbReference>
<dbReference type="GO" id="GO:2000344">
    <property type="term" value="P:positive regulation of acrosome reaction"/>
    <property type="evidence" value="ECO:0007669"/>
    <property type="project" value="UniProtKB-UniRule"/>
</dbReference>
<dbReference type="GO" id="GO:0035804">
    <property type="term" value="F:structural constituent of egg coat"/>
    <property type="evidence" value="ECO:0007669"/>
    <property type="project" value="UniProtKB-UniRule"/>
</dbReference>
<dbReference type="InterPro" id="IPR055356">
    <property type="entry name" value="ZP-N"/>
</dbReference>
<sequence length="387" mass="44345">PVFKIIYFIFYLQLCIYLQMYIIYIRTHSQSFRFFLTLLEYIPNHQTGSPGAFPRPVVVKCHPESWEIVVQADLFSTGLMVDGRHLRLGVEQRRDPSACRAVPSGPTQFTVQAQLTDCGTPTEEKIIYSNVVIYSPEPSQDGLLRLADLCHVLFCKYPVHAPHMGIFCFTDHYWKLERESHVYYVGDPIHFEGSCILGNHKPLRVFVDHCVATATPDPDAALRYDFIDHGCLADAYLTNSSARFLSRTEDHKIRFQLDAFTFYQENANQLYITCRLTAVLSMVNVESRHRVCSLIDNRWCSADGDDEDCTSCAIPYPPRKSLNRASSAARTDVKSAQAMTSRELGRKMPKQQPATHLLPTKMYTQLISLCWVNERRRKRKGESFIVL</sequence>
<keyword evidence="2" id="KW-0964">Secreted</keyword>
<dbReference type="GO" id="GO:0035803">
    <property type="term" value="P:egg coat formation"/>
    <property type="evidence" value="ECO:0007669"/>
    <property type="project" value="UniProtKB-UniRule"/>
</dbReference>
<keyword evidence="2" id="KW-1133">Transmembrane helix</keyword>
<dbReference type="Gene3D" id="2.60.40.3210">
    <property type="entry name" value="Zona pellucida, ZP-N domain"/>
    <property type="match status" value="1"/>
</dbReference>
<dbReference type="InterPro" id="IPR001507">
    <property type="entry name" value="ZP_dom"/>
</dbReference>
<name>A0A8C6WSF0_9GOBI</name>
<reference evidence="5" key="1">
    <citation type="submission" date="2025-08" db="UniProtKB">
        <authorList>
            <consortium name="Ensembl"/>
        </authorList>
    </citation>
    <scope>IDENTIFICATION</scope>
</reference>
<dbReference type="PROSITE" id="PS51034">
    <property type="entry name" value="ZP_2"/>
    <property type="match status" value="1"/>
</dbReference>
<dbReference type="InterPro" id="IPR042235">
    <property type="entry name" value="ZP-C_dom"/>
</dbReference>
<dbReference type="Pfam" id="PF23344">
    <property type="entry name" value="ZP-N"/>
    <property type="match status" value="1"/>
</dbReference>
<dbReference type="PANTHER" id="PTHR11576">
    <property type="entry name" value="ZONA PELLUCIDA SPERM-BINDING PROTEIN 3"/>
    <property type="match status" value="1"/>
</dbReference>
<keyword evidence="2" id="KW-0272">Extracellular matrix</keyword>
<evidence type="ECO:0000256" key="3">
    <source>
        <dbReference type="SAM" id="MobiDB-lite"/>
    </source>
</evidence>
<keyword evidence="2" id="KW-0165">Cleavage on pair of basic residues</keyword>
<comment type="PTM">
    <text evidence="2">Proteolytically cleaved before the transmembrane segment to yield the secreted ectodomain incorporated in the zona pellucida.</text>
</comment>
<keyword evidence="2" id="KW-0812">Transmembrane</keyword>
<dbReference type="GO" id="GO:0005886">
    <property type="term" value="C:plasma membrane"/>
    <property type="evidence" value="ECO:0007669"/>
    <property type="project" value="UniProtKB-SubCell"/>
</dbReference>
<keyword evidence="1 2" id="KW-1015">Disulfide bond</keyword>
<dbReference type="PANTHER" id="PTHR11576:SF2">
    <property type="entry name" value="ZONA PELLUCIDA SPERM-BINDING PROTEIN 3"/>
    <property type="match status" value="1"/>
</dbReference>
<reference evidence="5" key="2">
    <citation type="submission" date="2025-09" db="UniProtKB">
        <authorList>
            <consortium name="Ensembl"/>
        </authorList>
    </citation>
    <scope>IDENTIFICATION</scope>
</reference>
<evidence type="ECO:0000256" key="1">
    <source>
        <dbReference type="ARBA" id="ARBA00023157"/>
    </source>
</evidence>
<dbReference type="Ensembl" id="ENSNMLT00000031813.1">
    <property type="protein sequence ID" value="ENSNMLP00000028490.1"/>
    <property type="gene ID" value="ENSNMLG00000018116.1"/>
</dbReference>
<keyword evidence="2" id="KW-1003">Cell membrane</keyword>
<dbReference type="AlphaFoldDB" id="A0A8C6WSF0"/>
<comment type="function">
    <text evidence="2">Component of the zona pellucida, an extracellular matrix surrounding oocytes which mediates sperm binding, induction of the acrosome reaction and prevents post-fertilization polyspermy. The zona pellucida is composed of 3 to 4 glycoproteins, ZP1, ZP2, ZP3, and ZP4. ZP3 is essential for sperm binding and zona matrix formation.</text>
</comment>
<keyword evidence="2" id="KW-0732">Signal</keyword>
<dbReference type="Pfam" id="PF00100">
    <property type="entry name" value="Zona_pellucida"/>
    <property type="match status" value="1"/>
</dbReference>
<dbReference type="GO" id="GO:0032190">
    <property type="term" value="F:acrosin binding"/>
    <property type="evidence" value="ECO:0007669"/>
    <property type="project" value="TreeGrafter"/>
</dbReference>
<dbReference type="SMART" id="SM00241">
    <property type="entry name" value="ZP"/>
    <property type="match status" value="1"/>
</dbReference>
<evidence type="ECO:0000259" key="4">
    <source>
        <dbReference type="PROSITE" id="PS51034"/>
    </source>
</evidence>
<evidence type="ECO:0000313" key="6">
    <source>
        <dbReference type="Proteomes" id="UP000694523"/>
    </source>
</evidence>
<proteinExistence type="inferred from homology"/>
<organism evidence="5 6">
    <name type="scientific">Neogobius melanostomus</name>
    <name type="common">round goby</name>
    <dbReference type="NCBI Taxonomy" id="47308"/>
    <lineage>
        <taxon>Eukaryota</taxon>
        <taxon>Metazoa</taxon>
        <taxon>Chordata</taxon>
        <taxon>Craniata</taxon>
        <taxon>Vertebrata</taxon>
        <taxon>Euteleostomi</taxon>
        <taxon>Actinopterygii</taxon>
        <taxon>Neopterygii</taxon>
        <taxon>Teleostei</taxon>
        <taxon>Neoteleostei</taxon>
        <taxon>Acanthomorphata</taxon>
        <taxon>Gobiaria</taxon>
        <taxon>Gobiiformes</taxon>
        <taxon>Gobioidei</taxon>
        <taxon>Gobiidae</taxon>
        <taxon>Benthophilinae</taxon>
        <taxon>Neogobiini</taxon>
        <taxon>Neogobius</taxon>
    </lineage>
</organism>
<comment type="similarity">
    <text evidence="2">Belongs to the ZP domain family. ZPC subfamily.</text>
</comment>
<dbReference type="FunFam" id="2.60.40.4100:FF:000002">
    <property type="entry name" value="Zona pellucida sperm-binding protein 3"/>
    <property type="match status" value="1"/>
</dbReference>
<protein>
    <recommendedName>
        <fullName evidence="2">Zona pellucida sperm-binding protein 3</fullName>
    </recommendedName>
</protein>
<comment type="domain">
    <text evidence="2">The ZP domain is involved in the polymerization of the ZP proteins to form the zona pellucida.</text>
</comment>
<accession>A0A8C6WSF0</accession>
<keyword evidence="6" id="KW-1185">Reference proteome</keyword>
<dbReference type="GO" id="GO:0035805">
    <property type="term" value="C:egg coat"/>
    <property type="evidence" value="ECO:0007669"/>
    <property type="project" value="UniProtKB-SubCell"/>
</dbReference>
<evidence type="ECO:0000256" key="2">
    <source>
        <dbReference type="RuleBase" id="RU367066"/>
    </source>
</evidence>
<comment type="subcellular location">
    <subcellularLocation>
        <location evidence="2">Zona pellucida</location>
    </subcellularLocation>
    <subcellularLocation>
        <location evidence="2">Cell membrane</location>
        <topology evidence="2">Single-pass type I membrane protein</topology>
    </subcellularLocation>
</comment>